<name>M3D8N9_SPHMS</name>
<keyword evidence="3" id="KW-1185">Reference proteome</keyword>
<protein>
    <submittedName>
        <fullName evidence="2">Uncharacterized protein</fullName>
    </submittedName>
</protein>
<accession>M3D8N9</accession>
<evidence type="ECO:0000313" key="2">
    <source>
        <dbReference type="EMBL" id="EMF14495.1"/>
    </source>
</evidence>
<dbReference type="HOGENOM" id="CLU_2348031_0_0_1"/>
<evidence type="ECO:0000256" key="1">
    <source>
        <dbReference type="SAM" id="MobiDB-lite"/>
    </source>
</evidence>
<gene>
    <name evidence="2" type="ORF">SEPMUDRAFT_115765</name>
</gene>
<feature type="compositionally biased region" description="Polar residues" evidence="1">
    <location>
        <begin position="1"/>
        <end position="15"/>
    </location>
</feature>
<dbReference type="Proteomes" id="UP000016931">
    <property type="component" value="Unassembled WGS sequence"/>
</dbReference>
<proteinExistence type="predicted"/>
<dbReference type="EMBL" id="KB456262">
    <property type="protein sequence ID" value="EMF14495.1"/>
    <property type="molecule type" value="Genomic_DNA"/>
</dbReference>
<organism evidence="2 3">
    <name type="scientific">Sphaerulina musiva (strain SO2202)</name>
    <name type="common">Poplar stem canker fungus</name>
    <name type="synonym">Septoria musiva</name>
    <dbReference type="NCBI Taxonomy" id="692275"/>
    <lineage>
        <taxon>Eukaryota</taxon>
        <taxon>Fungi</taxon>
        <taxon>Dikarya</taxon>
        <taxon>Ascomycota</taxon>
        <taxon>Pezizomycotina</taxon>
        <taxon>Dothideomycetes</taxon>
        <taxon>Dothideomycetidae</taxon>
        <taxon>Mycosphaerellales</taxon>
        <taxon>Mycosphaerellaceae</taxon>
        <taxon>Sphaerulina</taxon>
    </lineage>
</organism>
<dbReference type="AlphaFoldDB" id="M3D8N9"/>
<reference evidence="2 3" key="1">
    <citation type="journal article" date="2012" name="PLoS Pathog.">
        <title>Diverse lifestyles and strategies of plant pathogenesis encoded in the genomes of eighteen Dothideomycetes fungi.</title>
        <authorList>
            <person name="Ohm R.A."/>
            <person name="Feau N."/>
            <person name="Henrissat B."/>
            <person name="Schoch C.L."/>
            <person name="Horwitz B.A."/>
            <person name="Barry K.W."/>
            <person name="Condon B.J."/>
            <person name="Copeland A.C."/>
            <person name="Dhillon B."/>
            <person name="Glaser F."/>
            <person name="Hesse C.N."/>
            <person name="Kosti I."/>
            <person name="LaButti K."/>
            <person name="Lindquist E.A."/>
            <person name="Lucas S."/>
            <person name="Salamov A.A."/>
            <person name="Bradshaw R.E."/>
            <person name="Ciuffetti L."/>
            <person name="Hamelin R.C."/>
            <person name="Kema G.H.J."/>
            <person name="Lawrence C."/>
            <person name="Scott J.A."/>
            <person name="Spatafora J.W."/>
            <person name="Turgeon B.G."/>
            <person name="de Wit P.J.G.M."/>
            <person name="Zhong S."/>
            <person name="Goodwin S.B."/>
            <person name="Grigoriev I.V."/>
        </authorList>
    </citation>
    <scope>NUCLEOTIDE SEQUENCE [LARGE SCALE GENOMIC DNA]</scope>
    <source>
        <strain evidence="2 3">SO2202</strain>
    </source>
</reference>
<sequence length="97" mass="10694">MTDPAISTRSTGLTKSQHERPFAPDIIPQGNLLGVDAESRRSMEVALMRAIAPGDHSARDSALWSLHQHGPLQAHARTSWPVEEENDVALTRRTRMG</sequence>
<dbReference type="GeneID" id="27898333"/>
<dbReference type="RefSeq" id="XP_016762616.1">
    <property type="nucleotide sequence ID" value="XM_016901196.1"/>
</dbReference>
<evidence type="ECO:0000313" key="3">
    <source>
        <dbReference type="Proteomes" id="UP000016931"/>
    </source>
</evidence>
<feature type="region of interest" description="Disordered" evidence="1">
    <location>
        <begin position="1"/>
        <end position="27"/>
    </location>
</feature>